<evidence type="ECO:0000313" key="4">
    <source>
        <dbReference type="Proteomes" id="UP000663824"/>
    </source>
</evidence>
<dbReference type="PANTHER" id="PTHR12619:SF33">
    <property type="entry name" value="RFX, ISOFORM H"/>
    <property type="match status" value="1"/>
</dbReference>
<dbReference type="Pfam" id="PF25340">
    <property type="entry name" value="BCD_RFX"/>
    <property type="match status" value="1"/>
</dbReference>
<dbReference type="PANTHER" id="PTHR12619">
    <property type="entry name" value="RFX TRANSCRIPTION FACTOR FAMILY"/>
    <property type="match status" value="1"/>
</dbReference>
<dbReference type="EMBL" id="CAJNRE010012609">
    <property type="protein sequence ID" value="CAF2111859.1"/>
    <property type="molecule type" value="Genomic_DNA"/>
</dbReference>
<sequence>MIFLNHIQISQQKTLRSAASFGSFHLICLLYDEYLFYLIEHKIALHEQKTPIAVMAELTLQNKLTIYDGANSSHRLASSISIERRNIQPKISLVIKKDTLSPAQILTLSDSTVQLPIINKLVSAAKLPSQPTTASSSSTATNSIQQNEKDNNNCDSVKRLKTTDELVAV</sequence>
<evidence type="ECO:0000313" key="3">
    <source>
        <dbReference type="EMBL" id="CAF2111859.1"/>
    </source>
</evidence>
<reference evidence="3" key="1">
    <citation type="submission" date="2021-02" db="EMBL/GenBank/DDBJ databases">
        <authorList>
            <person name="Nowell W R."/>
        </authorList>
    </citation>
    <scope>NUCLEOTIDE SEQUENCE</scope>
</reference>
<dbReference type="AlphaFoldDB" id="A0A816VCA6"/>
<dbReference type="InterPro" id="IPR039779">
    <property type="entry name" value="RFX-like"/>
</dbReference>
<dbReference type="Proteomes" id="UP000663824">
    <property type="component" value="Unassembled WGS sequence"/>
</dbReference>
<organism evidence="3 4">
    <name type="scientific">Rotaria magnacalcarata</name>
    <dbReference type="NCBI Taxonomy" id="392030"/>
    <lineage>
        <taxon>Eukaryota</taxon>
        <taxon>Metazoa</taxon>
        <taxon>Spiralia</taxon>
        <taxon>Gnathifera</taxon>
        <taxon>Rotifera</taxon>
        <taxon>Eurotatoria</taxon>
        <taxon>Bdelloidea</taxon>
        <taxon>Philodinida</taxon>
        <taxon>Philodinidae</taxon>
        <taxon>Rotaria</taxon>
    </lineage>
</organism>
<evidence type="ECO:0000259" key="2">
    <source>
        <dbReference type="Pfam" id="PF25340"/>
    </source>
</evidence>
<comment type="caution">
    <text evidence="3">The sequence shown here is derived from an EMBL/GenBank/DDBJ whole genome shotgun (WGS) entry which is preliminary data.</text>
</comment>
<dbReference type="GO" id="GO:0000981">
    <property type="term" value="F:DNA-binding transcription factor activity, RNA polymerase II-specific"/>
    <property type="evidence" value="ECO:0007669"/>
    <property type="project" value="TreeGrafter"/>
</dbReference>
<feature type="domain" description="RFX1-4/6/8-like BCD" evidence="2">
    <location>
        <begin position="8"/>
        <end position="44"/>
    </location>
</feature>
<name>A0A816VCA6_9BILA</name>
<proteinExistence type="predicted"/>
<feature type="region of interest" description="Disordered" evidence="1">
    <location>
        <begin position="129"/>
        <end position="157"/>
    </location>
</feature>
<protein>
    <recommendedName>
        <fullName evidence="2">RFX1-4/6/8-like BCD domain-containing protein</fullName>
    </recommendedName>
</protein>
<accession>A0A816VCA6</accession>
<evidence type="ECO:0000256" key="1">
    <source>
        <dbReference type="SAM" id="MobiDB-lite"/>
    </source>
</evidence>
<feature type="compositionally biased region" description="Low complexity" evidence="1">
    <location>
        <begin position="132"/>
        <end position="141"/>
    </location>
</feature>
<feature type="compositionally biased region" description="Basic and acidic residues" evidence="1">
    <location>
        <begin position="147"/>
        <end position="157"/>
    </location>
</feature>
<dbReference type="GO" id="GO:0000978">
    <property type="term" value="F:RNA polymerase II cis-regulatory region sequence-specific DNA binding"/>
    <property type="evidence" value="ECO:0007669"/>
    <property type="project" value="TreeGrafter"/>
</dbReference>
<gene>
    <name evidence="3" type="ORF">MBJ925_LOCUS24308</name>
</gene>
<dbReference type="InterPro" id="IPR057321">
    <property type="entry name" value="RFX1-4/6/8-like_BCD"/>
</dbReference>